<evidence type="ECO:0000313" key="3">
    <source>
        <dbReference type="Proteomes" id="UP000837857"/>
    </source>
</evidence>
<feature type="non-terminal residue" evidence="2">
    <location>
        <position position="1"/>
    </location>
</feature>
<evidence type="ECO:0000256" key="1">
    <source>
        <dbReference type="SAM" id="Phobius"/>
    </source>
</evidence>
<reference evidence="2" key="1">
    <citation type="submission" date="2022-03" db="EMBL/GenBank/DDBJ databases">
        <authorList>
            <person name="Martin H S."/>
        </authorList>
    </citation>
    <scope>NUCLEOTIDE SEQUENCE</scope>
</reference>
<gene>
    <name evidence="2" type="ORF">IPOD504_LOCUS4174</name>
</gene>
<proteinExistence type="predicted"/>
<name>A0ABN8I1L1_9NEOP</name>
<feature type="transmembrane region" description="Helical" evidence="1">
    <location>
        <begin position="43"/>
        <end position="66"/>
    </location>
</feature>
<accession>A0ABN8I1L1</accession>
<sequence>MWNKVQKFGLGYCDLPTMLWNVSVLLRVLTLNIDKRNKKRIPIFFYFLTLTMASCYFYVYLFSMVWFVFVRSPITGDIIAAVVVFSLGIASEIGICKLAYMFFYIESIRDLVQGYLTCDSDVEQGSRFHKNLTKSLRQVKRRALIFWAVIIGNGVLYIAKPIILPGRHFMEDMYIIYG</sequence>
<keyword evidence="1" id="KW-0472">Membrane</keyword>
<keyword evidence="1" id="KW-1133">Transmembrane helix</keyword>
<protein>
    <recommendedName>
        <fullName evidence="4">Odorant receptor</fullName>
    </recommendedName>
</protein>
<keyword evidence="1" id="KW-0812">Transmembrane</keyword>
<organism evidence="2 3">
    <name type="scientific">Iphiclides podalirius</name>
    <name type="common">scarce swallowtail</name>
    <dbReference type="NCBI Taxonomy" id="110791"/>
    <lineage>
        <taxon>Eukaryota</taxon>
        <taxon>Metazoa</taxon>
        <taxon>Ecdysozoa</taxon>
        <taxon>Arthropoda</taxon>
        <taxon>Hexapoda</taxon>
        <taxon>Insecta</taxon>
        <taxon>Pterygota</taxon>
        <taxon>Neoptera</taxon>
        <taxon>Endopterygota</taxon>
        <taxon>Lepidoptera</taxon>
        <taxon>Glossata</taxon>
        <taxon>Ditrysia</taxon>
        <taxon>Papilionoidea</taxon>
        <taxon>Papilionidae</taxon>
        <taxon>Papilioninae</taxon>
        <taxon>Iphiclides</taxon>
    </lineage>
</organism>
<feature type="transmembrane region" description="Helical" evidence="1">
    <location>
        <begin position="78"/>
        <end position="100"/>
    </location>
</feature>
<feature type="transmembrane region" description="Helical" evidence="1">
    <location>
        <begin position="144"/>
        <end position="164"/>
    </location>
</feature>
<dbReference type="EMBL" id="OW152827">
    <property type="protein sequence ID" value="CAH2043156.1"/>
    <property type="molecule type" value="Genomic_DNA"/>
</dbReference>
<evidence type="ECO:0008006" key="4">
    <source>
        <dbReference type="Google" id="ProtNLM"/>
    </source>
</evidence>
<evidence type="ECO:0000313" key="2">
    <source>
        <dbReference type="EMBL" id="CAH2043156.1"/>
    </source>
</evidence>
<keyword evidence="3" id="KW-1185">Reference proteome</keyword>
<dbReference type="Proteomes" id="UP000837857">
    <property type="component" value="Chromosome 15"/>
</dbReference>